<dbReference type="InterPro" id="IPR004561">
    <property type="entry name" value="IsoChor_synthase"/>
</dbReference>
<comment type="catalytic activity">
    <reaction evidence="1">
        <text>chorismate = isochorismate</text>
        <dbReference type="Rhea" id="RHEA:18985"/>
        <dbReference type="ChEBI" id="CHEBI:29748"/>
        <dbReference type="ChEBI" id="CHEBI:29780"/>
        <dbReference type="EC" id="5.4.4.2"/>
    </reaction>
</comment>
<evidence type="ECO:0000256" key="2">
    <source>
        <dbReference type="ARBA" id="ARBA00005297"/>
    </source>
</evidence>
<dbReference type="AlphaFoldDB" id="I3YYH0"/>
<dbReference type="InterPro" id="IPR005801">
    <property type="entry name" value="ADC_synthase"/>
</dbReference>
<proteinExistence type="inferred from homology"/>
<dbReference type="KEGG" id="asl:Aeqsu_2583"/>
<evidence type="ECO:0000256" key="4">
    <source>
        <dbReference type="ARBA" id="ARBA00023235"/>
    </source>
</evidence>
<comment type="similarity">
    <text evidence="2">Belongs to the isochorismate synthase family.</text>
</comment>
<dbReference type="RefSeq" id="WP_014783287.1">
    <property type="nucleotide sequence ID" value="NC_018013.1"/>
</dbReference>
<evidence type="ECO:0000313" key="7">
    <source>
        <dbReference type="EMBL" id="AFL82038.1"/>
    </source>
</evidence>
<accession>I3YYH0</accession>
<evidence type="ECO:0000256" key="1">
    <source>
        <dbReference type="ARBA" id="ARBA00000799"/>
    </source>
</evidence>
<dbReference type="PANTHER" id="PTHR42839">
    <property type="entry name" value="ISOCHORISMATE SYNTHASE ENTC"/>
    <property type="match status" value="1"/>
</dbReference>
<dbReference type="NCBIfam" id="TIGR00543">
    <property type="entry name" value="isochor_syn"/>
    <property type="match status" value="1"/>
</dbReference>
<dbReference type="Gene3D" id="3.60.120.10">
    <property type="entry name" value="Anthranilate synthase"/>
    <property type="match status" value="1"/>
</dbReference>
<keyword evidence="4 7" id="KW-0413">Isomerase</keyword>
<evidence type="ECO:0000313" key="8">
    <source>
        <dbReference type="Proteomes" id="UP000006049"/>
    </source>
</evidence>
<feature type="domain" description="Chorismate-utilising enzyme C-terminal" evidence="6">
    <location>
        <begin position="97"/>
        <end position="343"/>
    </location>
</feature>
<dbReference type="InterPro" id="IPR015890">
    <property type="entry name" value="Chorismate_C"/>
</dbReference>
<dbReference type="PATRIC" id="fig|746697.3.peg.2635"/>
<gene>
    <name evidence="7" type="ordered locus">Aeqsu_2583</name>
</gene>
<dbReference type="HOGENOM" id="CLU_006493_8_0_10"/>
<dbReference type="Proteomes" id="UP000006049">
    <property type="component" value="Chromosome"/>
</dbReference>
<protein>
    <recommendedName>
        <fullName evidence="3">isochorismate synthase</fullName>
        <ecNumber evidence="3">5.4.4.2</ecNumber>
    </recommendedName>
    <alternativeName>
        <fullName evidence="5">Isochorismate mutase</fullName>
    </alternativeName>
</protein>
<dbReference type="STRING" id="746697.Aeqsu_2583"/>
<name>I3YYH0_AEQSU</name>
<dbReference type="GO" id="GO:0008909">
    <property type="term" value="F:isochorismate synthase activity"/>
    <property type="evidence" value="ECO:0007669"/>
    <property type="project" value="UniProtKB-EC"/>
</dbReference>
<dbReference type="PANTHER" id="PTHR42839:SF2">
    <property type="entry name" value="ISOCHORISMATE SYNTHASE ENTC"/>
    <property type="match status" value="1"/>
</dbReference>
<evidence type="ECO:0000256" key="5">
    <source>
        <dbReference type="ARBA" id="ARBA00041564"/>
    </source>
</evidence>
<dbReference type="EMBL" id="CP003280">
    <property type="protein sequence ID" value="AFL82038.1"/>
    <property type="molecule type" value="Genomic_DNA"/>
</dbReference>
<sequence>MDLNLMIEKISNHYNEKLPFVVYSLPQSGSISVLLQKNDSLNTIENLGGNGFVFAPFEYKGFSYFIDENDSEKHQFDFKSEAIESISVAVSEDISEQNTYIKLLSKTIETIKGSRANKIVISRFQNFQLKDFSIEKLIIQLFSKNPTAFRYIWYHPKTGLWCGATPETLVQIENKSFKTMALAGTQPFTNQEPVIWGVKEEYEQQLVTDAIINSLQRVTSVLKVSKTYTHRAGSLLHLRTDISGVLRTGEATLAKIAKALHPTPAVCGSPQQFAQQFIIENEGYDREFYTGFLGPILDDGNTASLMVNLRCMKIDDNQARIFVGGGITLASQPQEEYEETKNKLQTMLQVLQPML</sequence>
<keyword evidence="8" id="KW-1185">Reference proteome</keyword>
<organism evidence="7 8">
    <name type="scientific">Aequorivita sublithincola (strain DSM 14238 / LMG 21431 / ACAM 643 / 9-3)</name>
    <dbReference type="NCBI Taxonomy" id="746697"/>
    <lineage>
        <taxon>Bacteria</taxon>
        <taxon>Pseudomonadati</taxon>
        <taxon>Bacteroidota</taxon>
        <taxon>Flavobacteriia</taxon>
        <taxon>Flavobacteriales</taxon>
        <taxon>Flavobacteriaceae</taxon>
        <taxon>Aequorivita</taxon>
    </lineage>
</organism>
<dbReference type="Pfam" id="PF00425">
    <property type="entry name" value="Chorismate_bind"/>
    <property type="match status" value="1"/>
</dbReference>
<dbReference type="SUPFAM" id="SSF56322">
    <property type="entry name" value="ADC synthase"/>
    <property type="match status" value="1"/>
</dbReference>
<dbReference type="OrthoDB" id="9806579at2"/>
<dbReference type="EC" id="5.4.4.2" evidence="3"/>
<reference evidence="7 8" key="1">
    <citation type="submission" date="2012-06" db="EMBL/GenBank/DDBJ databases">
        <title>The complete genome of Aequorivita sublithincola DSM 14238.</title>
        <authorList>
            <consortium name="US DOE Joint Genome Institute (JGI-PGF)"/>
            <person name="Lucas S."/>
            <person name="Copeland A."/>
            <person name="Lapidus A."/>
            <person name="Goodwin L."/>
            <person name="Pitluck S."/>
            <person name="Peters L."/>
            <person name="Munk A.C.C."/>
            <person name="Kyrpides N."/>
            <person name="Mavromatis K."/>
            <person name="Pagani I."/>
            <person name="Ivanova N."/>
            <person name="Ovchinnikova G."/>
            <person name="Zeytun A."/>
            <person name="Detter J.C."/>
            <person name="Han C."/>
            <person name="Land M."/>
            <person name="Hauser L."/>
            <person name="Markowitz V."/>
            <person name="Cheng J.-F."/>
            <person name="Hugenholtz P."/>
            <person name="Woyke T."/>
            <person name="Wu D."/>
            <person name="Tindall B."/>
            <person name="Faehnrich R."/>
            <person name="Brambilla E."/>
            <person name="Klenk H.-P."/>
            <person name="Eisen J.A."/>
        </authorList>
    </citation>
    <scope>NUCLEOTIDE SEQUENCE [LARGE SCALE GENOMIC DNA]</scope>
    <source>
        <strain evidence="8">DSM 14238 / LMG 21431 / ACAM 643 / 9-3</strain>
    </source>
</reference>
<evidence type="ECO:0000259" key="6">
    <source>
        <dbReference type="Pfam" id="PF00425"/>
    </source>
</evidence>
<evidence type="ECO:0000256" key="3">
    <source>
        <dbReference type="ARBA" id="ARBA00012824"/>
    </source>
</evidence>
<dbReference type="eggNOG" id="COG1169">
    <property type="taxonomic scope" value="Bacteria"/>
</dbReference>